<sequence>MSASDTTEEKASLLELQASLRASVLCGLVEAQGSAKFVHDKQQFENQSRVTLQYKATTHFEQLSLSTADWDNMKDTGLGTHVVTGIEYGAHAFFVFDSHILQASEVHEFKLQVQIIINLLFFSIHFDYERDLTEEQKSVVKKLKVKFYSDFVLEHSPASLTEAVQTYRHMSKLLGEHGENSVPVRVWLMPLKH</sequence>
<evidence type="ECO:0000313" key="1">
    <source>
        <dbReference type="EMBL" id="KAK7938613.1"/>
    </source>
</evidence>
<dbReference type="EMBL" id="JBBPFD010000002">
    <property type="protein sequence ID" value="KAK7938613.1"/>
    <property type="molecule type" value="Genomic_DNA"/>
</dbReference>
<keyword evidence="2" id="KW-1185">Reference proteome</keyword>
<accession>A0AAW0PS53</accession>
<dbReference type="InterPro" id="IPR052090">
    <property type="entry name" value="Cytolytic_pore-forming_toxin"/>
</dbReference>
<organism evidence="1 2">
    <name type="scientific">Mugilogobius chulae</name>
    <name type="common">yellowstripe goby</name>
    <dbReference type="NCBI Taxonomy" id="88201"/>
    <lineage>
        <taxon>Eukaryota</taxon>
        <taxon>Metazoa</taxon>
        <taxon>Chordata</taxon>
        <taxon>Craniata</taxon>
        <taxon>Vertebrata</taxon>
        <taxon>Euteleostomi</taxon>
        <taxon>Actinopterygii</taxon>
        <taxon>Neopterygii</taxon>
        <taxon>Teleostei</taxon>
        <taxon>Neoteleostei</taxon>
        <taxon>Acanthomorphata</taxon>
        <taxon>Gobiaria</taxon>
        <taxon>Gobiiformes</taxon>
        <taxon>Gobioidei</taxon>
        <taxon>Gobiidae</taxon>
        <taxon>Gobionellinae</taxon>
        <taxon>Mugilogobius</taxon>
    </lineage>
</organism>
<name>A0AAW0PS53_9GOBI</name>
<reference evidence="2" key="1">
    <citation type="submission" date="2024-04" db="EMBL/GenBank/DDBJ databases">
        <title>Salinicola lusitanus LLJ914,a marine bacterium isolated from the Okinawa Trough.</title>
        <authorList>
            <person name="Li J."/>
        </authorList>
    </citation>
    <scope>NUCLEOTIDE SEQUENCE [LARGE SCALE GENOMIC DNA]</scope>
</reference>
<protein>
    <submittedName>
        <fullName evidence="1">Uncharacterized protein</fullName>
    </submittedName>
</protein>
<comment type="caution">
    <text evidence="1">The sequence shown here is derived from an EMBL/GenBank/DDBJ whole genome shotgun (WGS) entry which is preliminary data.</text>
</comment>
<dbReference type="PANTHER" id="PTHR31594:SF16">
    <property type="entry name" value="SI:CH211-281L24.3"/>
    <property type="match status" value="1"/>
</dbReference>
<dbReference type="Proteomes" id="UP001460270">
    <property type="component" value="Unassembled WGS sequence"/>
</dbReference>
<evidence type="ECO:0000313" key="2">
    <source>
        <dbReference type="Proteomes" id="UP001460270"/>
    </source>
</evidence>
<gene>
    <name evidence="1" type="ORF">WMY93_001939</name>
</gene>
<dbReference type="AlphaFoldDB" id="A0AAW0PS53"/>
<dbReference type="PANTHER" id="PTHR31594">
    <property type="entry name" value="AIG1-TYPE G DOMAIN-CONTAINING PROTEIN"/>
    <property type="match status" value="1"/>
</dbReference>
<proteinExistence type="predicted"/>